<keyword evidence="1" id="KW-0863">Zinc-finger</keyword>
<gene>
    <name evidence="4" type="ORF">PG993_012874</name>
</gene>
<feature type="compositionally biased region" description="Polar residues" evidence="2">
    <location>
        <begin position="175"/>
        <end position="194"/>
    </location>
</feature>
<protein>
    <recommendedName>
        <fullName evidence="3">C2H2-type domain-containing protein</fullName>
    </recommendedName>
</protein>
<dbReference type="PROSITE" id="PS00028">
    <property type="entry name" value="ZINC_FINGER_C2H2_1"/>
    <property type="match status" value="1"/>
</dbReference>
<feature type="compositionally biased region" description="Polar residues" evidence="2">
    <location>
        <begin position="159"/>
        <end position="168"/>
    </location>
</feature>
<evidence type="ECO:0000259" key="3">
    <source>
        <dbReference type="PROSITE" id="PS50157"/>
    </source>
</evidence>
<name>A0ABR1RW16_9PEZI</name>
<dbReference type="EMBL" id="JAQQWK010000012">
    <property type="protein sequence ID" value="KAK8022107.1"/>
    <property type="molecule type" value="Genomic_DNA"/>
</dbReference>
<dbReference type="Proteomes" id="UP001444661">
    <property type="component" value="Unassembled WGS sequence"/>
</dbReference>
<proteinExistence type="predicted"/>
<comment type="caution">
    <text evidence="4">The sequence shown here is derived from an EMBL/GenBank/DDBJ whole genome shotgun (WGS) entry which is preliminary data.</text>
</comment>
<organism evidence="4 5">
    <name type="scientific">Apiospora rasikravindrae</name>
    <dbReference type="NCBI Taxonomy" id="990691"/>
    <lineage>
        <taxon>Eukaryota</taxon>
        <taxon>Fungi</taxon>
        <taxon>Dikarya</taxon>
        <taxon>Ascomycota</taxon>
        <taxon>Pezizomycotina</taxon>
        <taxon>Sordariomycetes</taxon>
        <taxon>Xylariomycetidae</taxon>
        <taxon>Amphisphaeriales</taxon>
        <taxon>Apiosporaceae</taxon>
        <taxon>Apiospora</taxon>
    </lineage>
</organism>
<dbReference type="SUPFAM" id="SSF57667">
    <property type="entry name" value="beta-beta-alpha zinc fingers"/>
    <property type="match status" value="1"/>
</dbReference>
<evidence type="ECO:0000313" key="5">
    <source>
        <dbReference type="Proteomes" id="UP001444661"/>
    </source>
</evidence>
<evidence type="ECO:0000313" key="4">
    <source>
        <dbReference type="EMBL" id="KAK8022107.1"/>
    </source>
</evidence>
<dbReference type="PROSITE" id="PS50157">
    <property type="entry name" value="ZINC_FINGER_C2H2_2"/>
    <property type="match status" value="1"/>
</dbReference>
<dbReference type="InterPro" id="IPR036236">
    <property type="entry name" value="Znf_C2H2_sf"/>
</dbReference>
<reference evidence="4 5" key="1">
    <citation type="submission" date="2023-01" db="EMBL/GenBank/DDBJ databases">
        <title>Analysis of 21 Apiospora genomes using comparative genomics revels a genus with tremendous synthesis potential of carbohydrate active enzymes and secondary metabolites.</title>
        <authorList>
            <person name="Sorensen T."/>
        </authorList>
    </citation>
    <scope>NUCLEOTIDE SEQUENCE [LARGE SCALE GENOMIC DNA]</scope>
    <source>
        <strain evidence="4 5">CBS 33761</strain>
    </source>
</reference>
<feature type="compositionally biased region" description="Low complexity" evidence="2">
    <location>
        <begin position="54"/>
        <end position="63"/>
    </location>
</feature>
<dbReference type="Gene3D" id="3.30.160.60">
    <property type="entry name" value="Classic Zinc Finger"/>
    <property type="match status" value="1"/>
</dbReference>
<evidence type="ECO:0000256" key="1">
    <source>
        <dbReference type="PROSITE-ProRule" id="PRU00042"/>
    </source>
</evidence>
<dbReference type="InterPro" id="IPR013087">
    <property type="entry name" value="Znf_C2H2_type"/>
</dbReference>
<sequence>MVDHILGNTAANPATPTEQTFITALARSYTNPFPRAAVVTPQNNASRRQEKNNSFSSETSSGSTREDDSSPGSGGKQVPTTDLQCPECGWKPREGGKAEKAATYYHKHQMIHLKKRYSCPQCHKTYSRKDNAAAHEKKYHGGFGVETPSPAPVGIKRQGSGNSNQLSATRKKSRSYSNESAAVQASGQWGQHSN</sequence>
<keyword evidence="1" id="KW-0862">Zinc</keyword>
<evidence type="ECO:0000256" key="2">
    <source>
        <dbReference type="SAM" id="MobiDB-lite"/>
    </source>
</evidence>
<feature type="region of interest" description="Disordered" evidence="2">
    <location>
        <begin position="37"/>
        <end position="91"/>
    </location>
</feature>
<feature type="region of interest" description="Disordered" evidence="2">
    <location>
        <begin position="140"/>
        <end position="194"/>
    </location>
</feature>
<feature type="domain" description="C2H2-type" evidence="3">
    <location>
        <begin position="117"/>
        <end position="142"/>
    </location>
</feature>
<keyword evidence="5" id="KW-1185">Reference proteome</keyword>
<keyword evidence="1" id="KW-0479">Metal-binding</keyword>
<accession>A0ABR1RW16</accession>